<keyword evidence="3" id="KW-0238">DNA-binding</keyword>
<keyword evidence="7" id="KW-1185">Reference proteome</keyword>
<dbReference type="EMBL" id="WIAO01000007">
    <property type="protein sequence ID" value="MQM25558.1"/>
    <property type="molecule type" value="Genomic_DNA"/>
</dbReference>
<evidence type="ECO:0000256" key="3">
    <source>
        <dbReference type="ARBA" id="ARBA00023125"/>
    </source>
</evidence>
<evidence type="ECO:0000313" key="6">
    <source>
        <dbReference type="EMBL" id="MQM25558.1"/>
    </source>
</evidence>
<evidence type="ECO:0000256" key="2">
    <source>
        <dbReference type="ARBA" id="ARBA00023015"/>
    </source>
</evidence>
<dbReference type="RefSeq" id="WP_153024791.1">
    <property type="nucleotide sequence ID" value="NZ_WIAO01000007.1"/>
</dbReference>
<evidence type="ECO:0000256" key="1">
    <source>
        <dbReference type="ARBA" id="ARBA00022491"/>
    </source>
</evidence>
<dbReference type="PRINTS" id="PR00040">
    <property type="entry name" value="HTHMERR"/>
</dbReference>
<dbReference type="InterPro" id="IPR009061">
    <property type="entry name" value="DNA-bd_dom_put_sf"/>
</dbReference>
<dbReference type="GO" id="GO:0003677">
    <property type="term" value="F:DNA binding"/>
    <property type="evidence" value="ECO:0007669"/>
    <property type="project" value="UniProtKB-KW"/>
</dbReference>
<keyword evidence="1" id="KW-0678">Repressor</keyword>
<dbReference type="InterPro" id="IPR047057">
    <property type="entry name" value="MerR_fam"/>
</dbReference>
<gene>
    <name evidence="6" type="ORF">GFD30_08235</name>
</gene>
<accession>A0A6L5G7K5</accession>
<dbReference type="InterPro" id="IPR000551">
    <property type="entry name" value="MerR-type_HTH_dom"/>
</dbReference>
<dbReference type="Proteomes" id="UP000477750">
    <property type="component" value="Unassembled WGS sequence"/>
</dbReference>
<evidence type="ECO:0000313" key="7">
    <source>
        <dbReference type="Proteomes" id="UP000477750"/>
    </source>
</evidence>
<reference evidence="6 7" key="1">
    <citation type="submission" date="2019-10" db="EMBL/GenBank/DDBJ databases">
        <title>Glycomyces albidus sp. nov., a novel actinomycete isolated from rhizosphere soil of wheat (Triticum aestivum L.).</title>
        <authorList>
            <person name="Qian L."/>
        </authorList>
    </citation>
    <scope>NUCLEOTIDE SEQUENCE [LARGE SCALE GENOMIC DNA]</scope>
    <source>
        <strain evidence="6 7">NEAU-7082</strain>
    </source>
</reference>
<comment type="caution">
    <text evidence="6">The sequence shown here is derived from an EMBL/GenBank/DDBJ whole genome shotgun (WGS) entry which is preliminary data.</text>
</comment>
<evidence type="ECO:0000256" key="4">
    <source>
        <dbReference type="ARBA" id="ARBA00023163"/>
    </source>
</evidence>
<protein>
    <submittedName>
        <fullName evidence="6">MerR family transcriptional regulator</fullName>
    </submittedName>
</protein>
<dbReference type="Gene3D" id="1.10.1660.10">
    <property type="match status" value="1"/>
</dbReference>
<keyword evidence="4" id="KW-0804">Transcription</keyword>
<keyword evidence="2" id="KW-0805">Transcription regulation</keyword>
<sequence>MRPGQVAEAAGVGRETLRYYERRGLIAPAARTLGGHRLYPAEAVDRLRAIKAAQRLGFSLDEIAALTGRRRGPDGGLQHGARVKLDQVKARIAELEAVAALLEEALTAGCDDLETCAHTPACPLPFPGAAAPTRADRG</sequence>
<dbReference type="GO" id="GO:0003700">
    <property type="term" value="F:DNA-binding transcription factor activity"/>
    <property type="evidence" value="ECO:0007669"/>
    <property type="project" value="InterPro"/>
</dbReference>
<dbReference type="Pfam" id="PF13411">
    <property type="entry name" value="MerR_1"/>
    <property type="match status" value="1"/>
</dbReference>
<dbReference type="AlphaFoldDB" id="A0A6L5G7K5"/>
<dbReference type="PROSITE" id="PS50937">
    <property type="entry name" value="HTH_MERR_2"/>
    <property type="match status" value="1"/>
</dbReference>
<organism evidence="6 7">
    <name type="scientific">Glycomyces albidus</name>
    <dbReference type="NCBI Taxonomy" id="2656774"/>
    <lineage>
        <taxon>Bacteria</taxon>
        <taxon>Bacillati</taxon>
        <taxon>Actinomycetota</taxon>
        <taxon>Actinomycetes</taxon>
        <taxon>Glycomycetales</taxon>
        <taxon>Glycomycetaceae</taxon>
        <taxon>Glycomyces</taxon>
    </lineage>
</organism>
<feature type="domain" description="HTH merR-type" evidence="5">
    <location>
        <begin position="1"/>
        <end position="69"/>
    </location>
</feature>
<dbReference type="SUPFAM" id="SSF46955">
    <property type="entry name" value="Putative DNA-binding domain"/>
    <property type="match status" value="1"/>
</dbReference>
<name>A0A6L5G7K5_9ACTN</name>
<dbReference type="PANTHER" id="PTHR30204">
    <property type="entry name" value="REDOX-CYCLING DRUG-SENSING TRANSCRIPTIONAL ACTIVATOR SOXR"/>
    <property type="match status" value="1"/>
</dbReference>
<dbReference type="SMART" id="SM00422">
    <property type="entry name" value="HTH_MERR"/>
    <property type="match status" value="1"/>
</dbReference>
<evidence type="ECO:0000259" key="5">
    <source>
        <dbReference type="PROSITE" id="PS50937"/>
    </source>
</evidence>
<dbReference type="PANTHER" id="PTHR30204:SF69">
    <property type="entry name" value="MERR-FAMILY TRANSCRIPTIONAL REGULATOR"/>
    <property type="match status" value="1"/>
</dbReference>
<proteinExistence type="predicted"/>